<dbReference type="CDD" id="cd05325">
    <property type="entry name" value="carb_red_sniffer_like_SDR_c"/>
    <property type="match status" value="1"/>
</dbReference>
<dbReference type="GO" id="GO:0005737">
    <property type="term" value="C:cytoplasm"/>
    <property type="evidence" value="ECO:0007669"/>
    <property type="project" value="TreeGrafter"/>
</dbReference>
<evidence type="ECO:0000256" key="1">
    <source>
        <dbReference type="ARBA" id="ARBA00022857"/>
    </source>
</evidence>
<sequence>MKVESVMVTGANRGIGLEFVRQLSRLSEPPKFIFATYRSSDTLKDLKELEESSTKTKIILIKMDVTNPEEREAARNAIEETVKERGLNLLINNAGVSESQLFPHLTCENLELHFRVNTVAPIMVFQTMLPLLERAADQQGSTGALSVFRAAVLNMASLTGSIANAGVIFRRDLVVPAYKMSKAALNMAMRVVATNVKDKGILVINMCPGWVKTAMGTDKAVLEPEESIWTMINTLPTLNESHHGTFVDRKGNPYPY</sequence>
<dbReference type="AlphaFoldDB" id="A0AAV2BW19"/>
<dbReference type="InterPro" id="IPR002347">
    <property type="entry name" value="SDR_fam"/>
</dbReference>
<dbReference type="PRINTS" id="PR00081">
    <property type="entry name" value="GDHRDH"/>
</dbReference>
<dbReference type="EMBL" id="CAXIEN010000552">
    <property type="protein sequence ID" value="CAL1300397.1"/>
    <property type="molecule type" value="Genomic_DNA"/>
</dbReference>
<protein>
    <recommendedName>
        <fullName evidence="5">C-factor</fullName>
    </recommendedName>
</protein>
<evidence type="ECO:0000313" key="4">
    <source>
        <dbReference type="Proteomes" id="UP001497382"/>
    </source>
</evidence>
<evidence type="ECO:0008006" key="5">
    <source>
        <dbReference type="Google" id="ProtNLM"/>
    </source>
</evidence>
<dbReference type="InterPro" id="IPR036291">
    <property type="entry name" value="NAD(P)-bd_dom_sf"/>
</dbReference>
<accession>A0AAV2BW19</accession>
<dbReference type="Proteomes" id="UP001497382">
    <property type="component" value="Unassembled WGS sequence"/>
</dbReference>
<evidence type="ECO:0000256" key="2">
    <source>
        <dbReference type="ARBA" id="ARBA00023002"/>
    </source>
</evidence>
<keyword evidence="4" id="KW-1185">Reference proteome</keyword>
<name>A0AAV2BW19_9ARAC</name>
<keyword evidence="1" id="KW-0521">NADP</keyword>
<keyword evidence="2" id="KW-0560">Oxidoreductase</keyword>
<dbReference type="GO" id="GO:0016491">
    <property type="term" value="F:oxidoreductase activity"/>
    <property type="evidence" value="ECO:0007669"/>
    <property type="project" value="UniProtKB-KW"/>
</dbReference>
<dbReference type="PANTHER" id="PTHR43544:SF7">
    <property type="entry name" value="NADB-LER2"/>
    <property type="match status" value="1"/>
</dbReference>
<organism evidence="3 4">
    <name type="scientific">Larinioides sclopetarius</name>
    <dbReference type="NCBI Taxonomy" id="280406"/>
    <lineage>
        <taxon>Eukaryota</taxon>
        <taxon>Metazoa</taxon>
        <taxon>Ecdysozoa</taxon>
        <taxon>Arthropoda</taxon>
        <taxon>Chelicerata</taxon>
        <taxon>Arachnida</taxon>
        <taxon>Araneae</taxon>
        <taxon>Araneomorphae</taxon>
        <taxon>Entelegynae</taxon>
        <taxon>Araneoidea</taxon>
        <taxon>Araneidae</taxon>
        <taxon>Larinioides</taxon>
    </lineage>
</organism>
<reference evidence="3 4" key="1">
    <citation type="submission" date="2024-04" db="EMBL/GenBank/DDBJ databases">
        <authorList>
            <person name="Rising A."/>
            <person name="Reimegard J."/>
            <person name="Sonavane S."/>
            <person name="Akerstrom W."/>
            <person name="Nylinder S."/>
            <person name="Hedman E."/>
            <person name="Kallberg Y."/>
        </authorList>
    </citation>
    <scope>NUCLEOTIDE SEQUENCE [LARGE SCALE GENOMIC DNA]</scope>
</reference>
<dbReference type="PANTHER" id="PTHR43544">
    <property type="entry name" value="SHORT-CHAIN DEHYDROGENASE/REDUCTASE"/>
    <property type="match status" value="1"/>
</dbReference>
<dbReference type="SUPFAM" id="SSF51735">
    <property type="entry name" value="NAD(P)-binding Rossmann-fold domains"/>
    <property type="match status" value="1"/>
</dbReference>
<proteinExistence type="predicted"/>
<dbReference type="InterPro" id="IPR051468">
    <property type="entry name" value="Fungal_SecMetab_SDRs"/>
</dbReference>
<dbReference type="Gene3D" id="3.40.50.720">
    <property type="entry name" value="NAD(P)-binding Rossmann-like Domain"/>
    <property type="match status" value="1"/>
</dbReference>
<comment type="caution">
    <text evidence="3">The sequence shown here is derived from an EMBL/GenBank/DDBJ whole genome shotgun (WGS) entry which is preliminary data.</text>
</comment>
<gene>
    <name evidence="3" type="ORF">LARSCL_LOCUS21920</name>
</gene>
<dbReference type="Pfam" id="PF00106">
    <property type="entry name" value="adh_short"/>
    <property type="match status" value="1"/>
</dbReference>
<evidence type="ECO:0000313" key="3">
    <source>
        <dbReference type="EMBL" id="CAL1300397.1"/>
    </source>
</evidence>